<keyword evidence="10" id="KW-1185">Reference proteome</keyword>
<feature type="domain" description="BRO1" evidence="8">
    <location>
        <begin position="5"/>
        <end position="399"/>
    </location>
</feature>
<dbReference type="Gene3D" id="1.25.40.280">
    <property type="entry name" value="alix/aip1 like domains"/>
    <property type="match status" value="1"/>
</dbReference>
<dbReference type="Gene3D" id="1.20.120.560">
    <property type="entry name" value="alix/aip1 in complex with the ypdl late domain"/>
    <property type="match status" value="1"/>
</dbReference>
<evidence type="ECO:0000256" key="1">
    <source>
        <dbReference type="ARBA" id="ARBA00004177"/>
    </source>
</evidence>
<dbReference type="OrthoDB" id="2141925at2759"/>
<dbReference type="Pfam" id="PF13949">
    <property type="entry name" value="ALIX_LYPXL_bnd"/>
    <property type="match status" value="1"/>
</dbReference>
<feature type="compositionally biased region" description="Polar residues" evidence="7">
    <location>
        <begin position="795"/>
        <end position="809"/>
    </location>
</feature>
<accession>A0A0C9WT78</accession>
<evidence type="ECO:0000313" key="9">
    <source>
        <dbReference type="EMBL" id="KIK02185.1"/>
    </source>
</evidence>
<keyword evidence="6" id="KW-0175">Coiled coil</keyword>
<dbReference type="GO" id="GO:0043328">
    <property type="term" value="P:protein transport to vacuole involved in ubiquitin-dependent protein catabolic process via the multivesicular body sorting pathway"/>
    <property type="evidence" value="ECO:0007669"/>
    <property type="project" value="TreeGrafter"/>
</dbReference>
<dbReference type="EMBL" id="KN838596">
    <property type="protein sequence ID" value="KIK02185.1"/>
    <property type="molecule type" value="Genomic_DNA"/>
</dbReference>
<dbReference type="Proteomes" id="UP000054477">
    <property type="component" value="Unassembled WGS sequence"/>
</dbReference>
<feature type="compositionally biased region" description="Low complexity" evidence="7">
    <location>
        <begin position="844"/>
        <end position="859"/>
    </location>
</feature>
<feature type="region of interest" description="Disordered" evidence="7">
    <location>
        <begin position="752"/>
        <end position="771"/>
    </location>
</feature>
<comment type="subcellular location">
    <subcellularLocation>
        <location evidence="2">Cytoplasm</location>
    </subcellularLocation>
    <subcellularLocation>
        <location evidence="1">Endosome</location>
    </subcellularLocation>
</comment>
<feature type="compositionally biased region" description="Polar residues" evidence="7">
    <location>
        <begin position="823"/>
        <end position="840"/>
    </location>
</feature>
<evidence type="ECO:0000256" key="2">
    <source>
        <dbReference type="ARBA" id="ARBA00004496"/>
    </source>
</evidence>
<name>A0A0C9WT78_9AGAR</name>
<reference evidence="9 10" key="1">
    <citation type="submission" date="2014-04" db="EMBL/GenBank/DDBJ databases">
        <authorList>
            <consortium name="DOE Joint Genome Institute"/>
            <person name="Kuo A."/>
            <person name="Kohler A."/>
            <person name="Nagy L.G."/>
            <person name="Floudas D."/>
            <person name="Copeland A."/>
            <person name="Barry K.W."/>
            <person name="Cichocki N."/>
            <person name="Veneault-Fourrey C."/>
            <person name="LaButti K."/>
            <person name="Lindquist E.A."/>
            <person name="Lipzen A."/>
            <person name="Lundell T."/>
            <person name="Morin E."/>
            <person name="Murat C."/>
            <person name="Sun H."/>
            <person name="Tunlid A."/>
            <person name="Henrissat B."/>
            <person name="Grigoriev I.V."/>
            <person name="Hibbett D.S."/>
            <person name="Martin F."/>
            <person name="Nordberg H.P."/>
            <person name="Cantor M.N."/>
            <person name="Hua S.X."/>
        </authorList>
    </citation>
    <scope>NUCLEOTIDE SEQUENCE [LARGE SCALE GENOMIC DNA]</scope>
    <source>
        <strain evidence="9 10">LaAM-08-1</strain>
    </source>
</reference>
<gene>
    <name evidence="9" type="ORF">K443DRAFT_677829</name>
</gene>
<feature type="compositionally biased region" description="Low complexity" evidence="7">
    <location>
        <begin position="753"/>
        <end position="768"/>
    </location>
</feature>
<evidence type="ECO:0000259" key="8">
    <source>
        <dbReference type="PROSITE" id="PS51180"/>
    </source>
</evidence>
<evidence type="ECO:0000256" key="7">
    <source>
        <dbReference type="SAM" id="MobiDB-lite"/>
    </source>
</evidence>
<dbReference type="PROSITE" id="PS51180">
    <property type="entry name" value="BRO1"/>
    <property type="match status" value="1"/>
</dbReference>
<reference evidence="10" key="2">
    <citation type="submission" date="2015-01" db="EMBL/GenBank/DDBJ databases">
        <title>Evolutionary Origins and Diversification of the Mycorrhizal Mutualists.</title>
        <authorList>
            <consortium name="DOE Joint Genome Institute"/>
            <consortium name="Mycorrhizal Genomics Consortium"/>
            <person name="Kohler A."/>
            <person name="Kuo A."/>
            <person name="Nagy L.G."/>
            <person name="Floudas D."/>
            <person name="Copeland A."/>
            <person name="Barry K.W."/>
            <person name="Cichocki N."/>
            <person name="Veneault-Fourrey C."/>
            <person name="LaButti K."/>
            <person name="Lindquist E.A."/>
            <person name="Lipzen A."/>
            <person name="Lundell T."/>
            <person name="Morin E."/>
            <person name="Murat C."/>
            <person name="Riley R."/>
            <person name="Ohm R."/>
            <person name="Sun H."/>
            <person name="Tunlid A."/>
            <person name="Henrissat B."/>
            <person name="Grigoriev I.V."/>
            <person name="Hibbett D.S."/>
            <person name="Martin F."/>
        </authorList>
    </citation>
    <scope>NUCLEOTIDE SEQUENCE [LARGE SCALE GENOMIC DNA]</scope>
    <source>
        <strain evidence="10">LaAM-08-1</strain>
    </source>
</reference>
<dbReference type="InterPro" id="IPR004328">
    <property type="entry name" value="BRO1_dom"/>
</dbReference>
<sequence length="1037" mass="115358">MAQMPMISIPKKTTEEVDWTTPIRNIIAQSYGESPDNYAAECAALQRCRQDAVRGAGSDMIGRDLLYKYFGQLELLELRFSEIRVNFPWHDAFTSKLTTQTSMAYEKASILFQIAVTHSTIATSQSRSDPEGLKRAFYYFRTCAGVLSYINENFLHAPSTDLSREVVEFLIGIILAQATEVFLEDTMDSKKGSGLVSNIAAQAAGMYISLNEEVKEFMGKGIFDKNWVTLIQIKSKYYSSLAQYHRGLADYLAAKLGDALARFALSESLAKEAHESSTSFFTSFVSNLSPNLPPDSGSSMLEKAKAHFVMCADRKDVGQFYNVVPVPEALAAINKLMVATPIHIHDVYGAPEVQKMIGHDFFIRLVPLSEPQSSSVYSEEKAKLLRTEVENAESAEEVARSALDVLGVKEGLVRYKAMAEGSLGSDSEEEVSVDIRRWKGDIARIEENDGVDSVMMELTRLKENVSHDLNEIERELEVESRECEAMRVKYQQLWTQDPSAGPSKFMWQDLKPAVEAAAAIDAQVRTLWDSVRSDIQLLLSRNVEQVFHEREGLNTWYLLDLDMGSESDDAKKRQKIKGYVVEIEERLGRLAMISQERYEVLKDLKDKVQLDDVSQLLLLNRRNAGVELALFAAGLEKFRPCQQRLASTVHHQEVALSEVTTIWKGLEELAGRGAGARKREKGEEGTVEAVKRFGKARDGYMEVRDGLAKGFQFYTDLTELSVKLSSATRSFVSKRTSEREALVEKLETEKRLSAVAATSPPAPLAAKPPLLPPLSFKPYNMDGVFDAFNKLGRESPQQTQEQWENNGGILSSPPPPPAPKRNSYPTVSPTPGPSSYTQYPTHKPTLSLPTSSPPRSSFFLPPPLSPSSSHPGQGPYANLGGFLGTGRIRPPAGQDVPPQPLSGRGALSPPLGQSLKPSRLPTMVELERRQSPFPAAALRFQSPPPPPQQPQQQQQQEEYEQRPHLLYQFNRFVGHAPQDVRNRHNSEVSLVTKASDETRPRARRLQGDGRTVGLRTAAALTVHGRKHTALAPYREPC</sequence>
<keyword evidence="4" id="KW-0967">Endosome</keyword>
<dbReference type="SMART" id="SM01041">
    <property type="entry name" value="BRO1"/>
    <property type="match status" value="1"/>
</dbReference>
<protein>
    <recommendedName>
        <fullName evidence="5">BRO domain-containing protein 1</fullName>
    </recommendedName>
</protein>
<evidence type="ECO:0000256" key="4">
    <source>
        <dbReference type="ARBA" id="ARBA00022753"/>
    </source>
</evidence>
<evidence type="ECO:0000256" key="5">
    <source>
        <dbReference type="ARBA" id="ARBA00041284"/>
    </source>
</evidence>
<organism evidence="9 10">
    <name type="scientific">Laccaria amethystina LaAM-08-1</name>
    <dbReference type="NCBI Taxonomy" id="1095629"/>
    <lineage>
        <taxon>Eukaryota</taxon>
        <taxon>Fungi</taxon>
        <taxon>Dikarya</taxon>
        <taxon>Basidiomycota</taxon>
        <taxon>Agaricomycotina</taxon>
        <taxon>Agaricomycetes</taxon>
        <taxon>Agaricomycetidae</taxon>
        <taxon>Agaricales</taxon>
        <taxon>Agaricineae</taxon>
        <taxon>Hydnangiaceae</taxon>
        <taxon>Laccaria</taxon>
    </lineage>
</organism>
<evidence type="ECO:0000256" key="3">
    <source>
        <dbReference type="ARBA" id="ARBA00022490"/>
    </source>
</evidence>
<dbReference type="HOGENOM" id="CLU_003661_0_0_1"/>
<dbReference type="PANTHER" id="PTHR23030">
    <property type="entry name" value="PCD6 INTERACTING PROTEIN-RELATED"/>
    <property type="match status" value="1"/>
</dbReference>
<dbReference type="STRING" id="1095629.A0A0C9WT78"/>
<dbReference type="CDD" id="cd09242">
    <property type="entry name" value="BRO1_ScBro1_like"/>
    <property type="match status" value="1"/>
</dbReference>
<dbReference type="InterPro" id="IPR038499">
    <property type="entry name" value="BRO1_sf"/>
</dbReference>
<dbReference type="GO" id="GO:0005768">
    <property type="term" value="C:endosome"/>
    <property type="evidence" value="ECO:0007669"/>
    <property type="project" value="UniProtKB-SubCell"/>
</dbReference>
<keyword evidence="3" id="KW-0963">Cytoplasm</keyword>
<dbReference type="AlphaFoldDB" id="A0A0C9WT78"/>
<evidence type="ECO:0000256" key="6">
    <source>
        <dbReference type="SAM" id="Coils"/>
    </source>
</evidence>
<feature type="coiled-coil region" evidence="6">
    <location>
        <begin position="455"/>
        <end position="489"/>
    </location>
</feature>
<dbReference type="PANTHER" id="PTHR23030:SF30">
    <property type="entry name" value="TYROSINE-PROTEIN PHOSPHATASE NON-RECEPTOR TYPE 23"/>
    <property type="match status" value="1"/>
</dbReference>
<dbReference type="Gene3D" id="1.20.140.50">
    <property type="entry name" value="alix/aip1 like domains"/>
    <property type="match status" value="1"/>
</dbReference>
<dbReference type="Pfam" id="PF03097">
    <property type="entry name" value="BRO1"/>
    <property type="match status" value="1"/>
</dbReference>
<dbReference type="InterPro" id="IPR025304">
    <property type="entry name" value="ALIX_V_dom"/>
</dbReference>
<proteinExistence type="predicted"/>
<feature type="region of interest" description="Disordered" evidence="7">
    <location>
        <begin position="795"/>
        <end position="960"/>
    </location>
</feature>
<evidence type="ECO:0000313" key="10">
    <source>
        <dbReference type="Proteomes" id="UP000054477"/>
    </source>
</evidence>